<accession>A0AA41MCY8</accession>
<dbReference type="Gene3D" id="1.20.1070.10">
    <property type="entry name" value="Rhodopsin 7-helix transmembrane proteins"/>
    <property type="match status" value="1"/>
</dbReference>
<gene>
    <name evidence="10" type="ORF">SUZIE_103845</name>
</gene>
<proteinExistence type="predicted"/>
<dbReference type="InterPro" id="IPR017452">
    <property type="entry name" value="GPCR_Rhodpsn_7TM"/>
</dbReference>
<sequence length="295" mass="32956">MAGGNQTNSSEFLLWGLSEWPEQKHILFLIFLCLYVITVAGKLLVVLAIGADTQIHTPVYFFLTSLSCADILFTSITVPKALLNIHTKRKSISYAGCLAQLYFFLALRDMDIFLLATVAYGHFIVICHPLPYAVIMNFQHCTFIMIACWTFTSYVAMTHTFLIFWLSFCSKKTIPDFLHDLGHLIKISCSDIQVSYIQIVSAILRFPSAQGRLKAFSACGSHLSVVALFFGTVIRAYLCPSSSSSNPLVEDTAAVITYTVVTSMLNPFSYSLRNKNMKAALVRLLRVKVSFLRGQ</sequence>
<evidence type="ECO:0000256" key="6">
    <source>
        <dbReference type="ARBA" id="ARBA00023170"/>
    </source>
</evidence>
<dbReference type="AlphaFoldDB" id="A0AA41MCY8"/>
<comment type="subcellular location">
    <subcellularLocation>
        <location evidence="1">Membrane</location>
        <topology evidence="1">Multi-pass membrane protein</topology>
    </subcellularLocation>
</comment>
<dbReference type="Proteomes" id="UP001166674">
    <property type="component" value="Unassembled WGS sequence"/>
</dbReference>
<feature type="transmembrane region" description="Helical" evidence="8">
    <location>
        <begin position="143"/>
        <end position="168"/>
    </location>
</feature>
<evidence type="ECO:0000256" key="8">
    <source>
        <dbReference type="SAM" id="Phobius"/>
    </source>
</evidence>
<dbReference type="Pfam" id="PF00001">
    <property type="entry name" value="7tm_1"/>
    <property type="match status" value="1"/>
</dbReference>
<dbReference type="GO" id="GO:0004930">
    <property type="term" value="F:G protein-coupled receptor activity"/>
    <property type="evidence" value="ECO:0007669"/>
    <property type="project" value="UniProtKB-KW"/>
</dbReference>
<evidence type="ECO:0000256" key="2">
    <source>
        <dbReference type="ARBA" id="ARBA00022692"/>
    </source>
</evidence>
<dbReference type="PROSITE" id="PS50262">
    <property type="entry name" value="G_PROTEIN_RECEP_F1_2"/>
    <property type="match status" value="1"/>
</dbReference>
<dbReference type="InterPro" id="IPR000725">
    <property type="entry name" value="Olfact_rcpt"/>
</dbReference>
<evidence type="ECO:0000256" key="7">
    <source>
        <dbReference type="ARBA" id="ARBA00023224"/>
    </source>
</evidence>
<dbReference type="PRINTS" id="PR00245">
    <property type="entry name" value="OLFACTORYR"/>
</dbReference>
<keyword evidence="11" id="KW-1185">Reference proteome</keyword>
<keyword evidence="7" id="KW-0807">Transducer</keyword>
<feature type="transmembrane region" description="Helical" evidence="8">
    <location>
        <begin position="112"/>
        <end position="131"/>
    </location>
</feature>
<evidence type="ECO:0000313" key="11">
    <source>
        <dbReference type="Proteomes" id="UP001166674"/>
    </source>
</evidence>
<comment type="caution">
    <text evidence="10">The sequence shown here is derived from an EMBL/GenBank/DDBJ whole genome shotgun (WGS) entry which is preliminary data.</text>
</comment>
<organism evidence="10 11">
    <name type="scientific">Sciurus carolinensis</name>
    <name type="common">Eastern gray squirrel</name>
    <dbReference type="NCBI Taxonomy" id="30640"/>
    <lineage>
        <taxon>Eukaryota</taxon>
        <taxon>Metazoa</taxon>
        <taxon>Chordata</taxon>
        <taxon>Craniata</taxon>
        <taxon>Vertebrata</taxon>
        <taxon>Euteleostomi</taxon>
        <taxon>Mammalia</taxon>
        <taxon>Eutheria</taxon>
        <taxon>Euarchontoglires</taxon>
        <taxon>Glires</taxon>
        <taxon>Rodentia</taxon>
        <taxon>Sciuromorpha</taxon>
        <taxon>Sciuridae</taxon>
        <taxon>Sciurinae</taxon>
        <taxon>Sciurini</taxon>
        <taxon>Sciurus</taxon>
    </lineage>
</organism>
<dbReference type="GO" id="GO:0016020">
    <property type="term" value="C:membrane"/>
    <property type="evidence" value="ECO:0007669"/>
    <property type="project" value="UniProtKB-SubCell"/>
</dbReference>
<dbReference type="EMBL" id="JAATJV010139654">
    <property type="protein sequence ID" value="MBZ3869619.1"/>
    <property type="molecule type" value="Genomic_DNA"/>
</dbReference>
<dbReference type="GO" id="GO:0004984">
    <property type="term" value="F:olfactory receptor activity"/>
    <property type="evidence" value="ECO:0007669"/>
    <property type="project" value="InterPro"/>
</dbReference>
<dbReference type="PRINTS" id="PR00237">
    <property type="entry name" value="GPCRRHODOPSN"/>
</dbReference>
<feature type="transmembrane region" description="Helical" evidence="8">
    <location>
        <begin position="26"/>
        <end position="47"/>
    </location>
</feature>
<keyword evidence="5 8" id="KW-0472">Membrane</keyword>
<dbReference type="PANTHER" id="PTHR48001">
    <property type="entry name" value="OLFACTORY RECEPTOR"/>
    <property type="match status" value="1"/>
</dbReference>
<keyword evidence="6 10" id="KW-0675">Receptor</keyword>
<evidence type="ECO:0000256" key="3">
    <source>
        <dbReference type="ARBA" id="ARBA00022989"/>
    </source>
</evidence>
<feature type="transmembrane region" description="Helical" evidence="8">
    <location>
        <begin position="215"/>
        <end position="238"/>
    </location>
</feature>
<keyword evidence="4" id="KW-0297">G-protein coupled receptor</keyword>
<evidence type="ECO:0000256" key="1">
    <source>
        <dbReference type="ARBA" id="ARBA00004141"/>
    </source>
</evidence>
<dbReference type="SUPFAM" id="SSF81321">
    <property type="entry name" value="Family A G protein-coupled receptor-like"/>
    <property type="match status" value="1"/>
</dbReference>
<evidence type="ECO:0000313" key="10">
    <source>
        <dbReference type="EMBL" id="MBZ3869619.1"/>
    </source>
</evidence>
<feature type="domain" description="G-protein coupled receptors family 1 profile" evidence="9">
    <location>
        <begin position="41"/>
        <end position="270"/>
    </location>
</feature>
<evidence type="ECO:0000256" key="4">
    <source>
        <dbReference type="ARBA" id="ARBA00023040"/>
    </source>
</evidence>
<protein>
    <submittedName>
        <fullName evidence="10">Olfactory receptor 1P1</fullName>
    </submittedName>
</protein>
<name>A0AA41MCY8_SCICA</name>
<feature type="transmembrane region" description="Helical" evidence="8">
    <location>
        <begin position="59"/>
        <end position="79"/>
    </location>
</feature>
<evidence type="ECO:0000256" key="5">
    <source>
        <dbReference type="ARBA" id="ARBA00023136"/>
    </source>
</evidence>
<reference evidence="10" key="1">
    <citation type="submission" date="2020-03" db="EMBL/GenBank/DDBJ databases">
        <title>Studies in the Genomics of Life Span.</title>
        <authorList>
            <person name="Glass D."/>
        </authorList>
    </citation>
    <scope>NUCLEOTIDE SEQUENCE</scope>
    <source>
        <strain evidence="10">SUZIE</strain>
        <tissue evidence="10">Muscle</tissue>
    </source>
</reference>
<keyword evidence="2 8" id="KW-0812">Transmembrane</keyword>
<keyword evidence="3 8" id="KW-1133">Transmembrane helix</keyword>
<evidence type="ECO:0000259" key="9">
    <source>
        <dbReference type="PROSITE" id="PS50262"/>
    </source>
</evidence>
<dbReference type="InterPro" id="IPR000276">
    <property type="entry name" value="GPCR_Rhodpsn"/>
</dbReference>